<dbReference type="RefSeq" id="WP_184916777.1">
    <property type="nucleotide sequence ID" value="NZ_JACHMO010000001.1"/>
</dbReference>
<gene>
    <name evidence="1" type="ORF">F4560_000986</name>
</gene>
<evidence type="ECO:0000313" key="2">
    <source>
        <dbReference type="Proteomes" id="UP000552097"/>
    </source>
</evidence>
<dbReference type="EMBL" id="JACHMO010000001">
    <property type="protein sequence ID" value="MBB5801218.1"/>
    <property type="molecule type" value="Genomic_DNA"/>
</dbReference>
<evidence type="ECO:0000313" key="1">
    <source>
        <dbReference type="EMBL" id="MBB5801218.1"/>
    </source>
</evidence>
<dbReference type="AlphaFoldDB" id="A0A7W9HFX2"/>
<keyword evidence="2" id="KW-1185">Reference proteome</keyword>
<reference evidence="1 2" key="1">
    <citation type="submission" date="2020-08" db="EMBL/GenBank/DDBJ databases">
        <title>Sequencing the genomes of 1000 actinobacteria strains.</title>
        <authorList>
            <person name="Klenk H.-P."/>
        </authorList>
    </citation>
    <scope>NUCLEOTIDE SEQUENCE [LARGE SCALE GENOMIC DNA]</scope>
    <source>
        <strain evidence="1 2">DSM 45486</strain>
    </source>
</reference>
<organism evidence="1 2">
    <name type="scientific">Saccharothrix ecbatanensis</name>
    <dbReference type="NCBI Taxonomy" id="1105145"/>
    <lineage>
        <taxon>Bacteria</taxon>
        <taxon>Bacillati</taxon>
        <taxon>Actinomycetota</taxon>
        <taxon>Actinomycetes</taxon>
        <taxon>Pseudonocardiales</taxon>
        <taxon>Pseudonocardiaceae</taxon>
        <taxon>Saccharothrix</taxon>
    </lineage>
</organism>
<sequence length="68" mass="7001">MISAGAVLRVGDRVAFDGDEHLVVGLAGSTVRLRADAGGEQVVLAGHLMAAADFGVLDGPRWSWVARG</sequence>
<accession>A0A7W9HFX2</accession>
<name>A0A7W9HFX2_9PSEU</name>
<dbReference type="Proteomes" id="UP000552097">
    <property type="component" value="Unassembled WGS sequence"/>
</dbReference>
<comment type="caution">
    <text evidence="1">The sequence shown here is derived from an EMBL/GenBank/DDBJ whole genome shotgun (WGS) entry which is preliminary data.</text>
</comment>
<proteinExistence type="predicted"/>
<protein>
    <submittedName>
        <fullName evidence="1">Uncharacterized protein</fullName>
    </submittedName>
</protein>